<organism evidence="2 3">
    <name type="scientific">Desulfonema limicola</name>
    <dbReference type="NCBI Taxonomy" id="45656"/>
    <lineage>
        <taxon>Bacteria</taxon>
        <taxon>Pseudomonadati</taxon>
        <taxon>Thermodesulfobacteriota</taxon>
        <taxon>Desulfobacteria</taxon>
        <taxon>Desulfobacterales</taxon>
        <taxon>Desulfococcaceae</taxon>
        <taxon>Desulfonema</taxon>
    </lineage>
</organism>
<name>A0A975GEF9_9BACT</name>
<gene>
    <name evidence="2" type="ORF">dnl_02840</name>
</gene>
<evidence type="ECO:0000313" key="2">
    <source>
        <dbReference type="EMBL" id="QTA78074.1"/>
    </source>
</evidence>
<dbReference type="InterPro" id="IPR048555">
    <property type="entry name" value="DACNH"/>
</dbReference>
<dbReference type="Gene3D" id="3.40.1700.10">
    <property type="entry name" value="DNA integrity scanning protein, DisA, N-terminal domain"/>
    <property type="match status" value="1"/>
</dbReference>
<dbReference type="Pfam" id="PF21749">
    <property type="entry name" value="DACND"/>
    <property type="match status" value="1"/>
</dbReference>
<dbReference type="RefSeq" id="WP_207689975.1">
    <property type="nucleotide sequence ID" value="NZ_CP061799.1"/>
</dbReference>
<evidence type="ECO:0000259" key="1">
    <source>
        <dbReference type="PROSITE" id="PS51794"/>
    </source>
</evidence>
<dbReference type="InterPro" id="IPR003390">
    <property type="entry name" value="DNA_integrity_scan_DisA_N"/>
</dbReference>
<dbReference type="EMBL" id="CP061799">
    <property type="protein sequence ID" value="QTA78074.1"/>
    <property type="molecule type" value="Genomic_DNA"/>
</dbReference>
<protein>
    <submittedName>
        <fullName evidence="2">Diadenylate cyclase</fullName>
    </submittedName>
</protein>
<evidence type="ECO:0000313" key="3">
    <source>
        <dbReference type="Proteomes" id="UP000663720"/>
    </source>
</evidence>
<dbReference type="Pfam" id="PF21750">
    <property type="entry name" value="DACNH"/>
    <property type="match status" value="1"/>
</dbReference>
<dbReference type="AlphaFoldDB" id="A0A975GEF9"/>
<dbReference type="InterPro" id="IPR048552">
    <property type="entry name" value="DACND"/>
</dbReference>
<feature type="domain" description="DAC" evidence="1">
    <location>
        <begin position="311"/>
        <end position="459"/>
    </location>
</feature>
<accession>A0A975GEF9</accession>
<dbReference type="Pfam" id="PF02457">
    <property type="entry name" value="DAC"/>
    <property type="match status" value="1"/>
</dbReference>
<reference evidence="2" key="1">
    <citation type="journal article" date="2021" name="Microb. Physiol.">
        <title>Proteogenomic Insights into the Physiology of Marine, Sulfate-Reducing, Filamentous Desulfonema limicola and Desulfonema magnum.</title>
        <authorList>
            <person name="Schnaars V."/>
            <person name="Wohlbrand L."/>
            <person name="Scheve S."/>
            <person name="Hinrichs C."/>
            <person name="Reinhardt R."/>
            <person name="Rabus R."/>
        </authorList>
    </citation>
    <scope>NUCLEOTIDE SEQUENCE</scope>
    <source>
        <strain evidence="2">5ac10</strain>
    </source>
</reference>
<dbReference type="PROSITE" id="PS51794">
    <property type="entry name" value="DAC"/>
    <property type="match status" value="1"/>
</dbReference>
<dbReference type="SUPFAM" id="SSF143597">
    <property type="entry name" value="YojJ-like"/>
    <property type="match status" value="1"/>
</dbReference>
<dbReference type="InterPro" id="IPR036888">
    <property type="entry name" value="DNA_integrity_DisA_N_sf"/>
</dbReference>
<dbReference type="Proteomes" id="UP000663720">
    <property type="component" value="Chromosome"/>
</dbReference>
<keyword evidence="3" id="KW-1185">Reference proteome</keyword>
<proteinExistence type="predicted"/>
<sequence>MPSDSMQNQCIFHVFDGLKEGLSHFSQPSRVALVYAVKPDDPVRVYDPQYLLQGHEPKLKELYLDSQAWRADHSRLNNMRQFEVSNQKNLQLAGLISYGGRSRSIDYQMWFTEHHPDMCSTGPTERWLEHAVWLLSQDMANKDIPCIGTSGYVLREYATHAVRDYIVDERSSIIGWDTQIRVYPTLDAVLGISETFEEGAWPRGQLVFAEPVFISEINFIAKFPRFEQPHLKNFKHVRKLLASVEYSERKLISDAKTIIGIGIGKMPKACIFADFRGGHGFLRLNGQLVCSFFDGKFHSSTRKAKLVQVEEALLESSLESQEGNTLFKIISEIVHNAQEHRYGCTIVIDLNKIPIKTSGQHLEKPLDLRILHHIALAKALSMVDGALHIGRDLHLHGFACLLDGPAVPGEDRSRGARFNSALRFTAQHDHIIIVVVSSDRPVSVIQGGVALTAQCEWKPLYGYVAAPPTLEDYIK</sequence>
<dbReference type="KEGG" id="dli:dnl_02840"/>